<accession>A0A4Y5YZ79</accession>
<reference evidence="2 3" key="1">
    <citation type="submission" date="2019-06" db="EMBL/GenBank/DDBJ databases">
        <title>A complete genome sequence for Luteibacter pinisoli MAH-14.</title>
        <authorList>
            <person name="Baltrus D.A."/>
        </authorList>
    </citation>
    <scope>NUCLEOTIDE SEQUENCE [LARGE SCALE GENOMIC DNA]</scope>
    <source>
        <strain evidence="2 3">MAH-14</strain>
    </source>
</reference>
<dbReference type="Proteomes" id="UP000316093">
    <property type="component" value="Chromosome"/>
</dbReference>
<sequence length="152" mass="15671">MPAFTPAVPPCSADMIALVADASDGDFNGMSHGGTYLVLTNKSGKACIVAGLPAVTMKDAKGAVLPVARKAPVGMHPGPAIVPVRIEPGASARLSLRWVSGEVFDQSRCLDPARVELRFGNQVLGAPLNAHLCGEAGKSIDIDQSPLTTAQK</sequence>
<dbReference type="RefSeq" id="WP_139979600.1">
    <property type="nucleotide sequence ID" value="NZ_CP041046.1"/>
</dbReference>
<dbReference type="KEGG" id="lpy:FIV34_03175"/>
<dbReference type="OrthoDB" id="26727at2"/>
<proteinExistence type="predicted"/>
<organism evidence="2 3">
    <name type="scientific">Luteibacter pinisoli</name>
    <dbReference type="NCBI Taxonomy" id="2589080"/>
    <lineage>
        <taxon>Bacteria</taxon>
        <taxon>Pseudomonadati</taxon>
        <taxon>Pseudomonadota</taxon>
        <taxon>Gammaproteobacteria</taxon>
        <taxon>Lysobacterales</taxon>
        <taxon>Rhodanobacteraceae</taxon>
        <taxon>Luteibacter</taxon>
    </lineage>
</organism>
<evidence type="ECO:0000313" key="2">
    <source>
        <dbReference type="EMBL" id="QDE38272.1"/>
    </source>
</evidence>
<gene>
    <name evidence="2" type="ORF">FIV34_03175</name>
</gene>
<keyword evidence="3" id="KW-1185">Reference proteome</keyword>
<dbReference type="Pfam" id="PF14016">
    <property type="entry name" value="DUF4232"/>
    <property type="match status" value="1"/>
</dbReference>
<evidence type="ECO:0000313" key="3">
    <source>
        <dbReference type="Proteomes" id="UP000316093"/>
    </source>
</evidence>
<evidence type="ECO:0000259" key="1">
    <source>
        <dbReference type="Pfam" id="PF14016"/>
    </source>
</evidence>
<protein>
    <submittedName>
        <fullName evidence="2">DUF4232 domain-containing protein</fullName>
    </submittedName>
</protein>
<dbReference type="AlphaFoldDB" id="A0A4Y5YZ79"/>
<feature type="domain" description="DUF4232" evidence="1">
    <location>
        <begin position="11"/>
        <end position="115"/>
    </location>
</feature>
<dbReference type="EMBL" id="CP041046">
    <property type="protein sequence ID" value="QDE38272.1"/>
    <property type="molecule type" value="Genomic_DNA"/>
</dbReference>
<dbReference type="InterPro" id="IPR025326">
    <property type="entry name" value="DUF4232"/>
</dbReference>
<name>A0A4Y5YZ79_9GAMM</name>